<accession>A0A399EU23</accession>
<evidence type="ECO:0000313" key="1">
    <source>
        <dbReference type="EMBL" id="RIH86112.1"/>
    </source>
</evidence>
<evidence type="ECO:0000313" key="2">
    <source>
        <dbReference type="Proteomes" id="UP000265800"/>
    </source>
</evidence>
<dbReference type="Proteomes" id="UP000265800">
    <property type="component" value="Unassembled WGS sequence"/>
</dbReference>
<reference evidence="1 2" key="1">
    <citation type="submission" date="2018-08" db="EMBL/GenBank/DDBJ databases">
        <title>Meiothermus luteus KCTC 52599 genome sequencing project.</title>
        <authorList>
            <person name="Da Costa M.S."/>
            <person name="Albuquerque L."/>
            <person name="Raposo P."/>
            <person name="Froufe H.J.C."/>
            <person name="Barroso C.S."/>
            <person name="Egas C."/>
        </authorList>
    </citation>
    <scope>NUCLEOTIDE SEQUENCE [LARGE SCALE GENOMIC DNA]</scope>
    <source>
        <strain evidence="1 2">KCTC 52599</strain>
    </source>
</reference>
<protein>
    <submittedName>
        <fullName evidence="1">Uncharacterized protein</fullName>
    </submittedName>
</protein>
<organism evidence="1 2">
    <name type="scientific">Meiothermus luteus</name>
    <dbReference type="NCBI Taxonomy" id="2026184"/>
    <lineage>
        <taxon>Bacteria</taxon>
        <taxon>Thermotogati</taxon>
        <taxon>Deinococcota</taxon>
        <taxon>Deinococci</taxon>
        <taxon>Thermales</taxon>
        <taxon>Thermaceae</taxon>
        <taxon>Meiothermus</taxon>
    </lineage>
</organism>
<sequence>MLVRSWRQLQNTRRAHQLAVARVLQSQHKIKTVVAAEPGIRRVRFSPMALQMLVHSCFPSPKKTVFHSPWSALFWSLLRRHEFLVRGDILRLFVREYTGSGFVEAECEYLIDYDDIQHTRHCILHLHAEAFHTYMMQLASIWLGKLGQPVAAFIVILLGTRINIMSLSAWYVTHDEHPPPPEPLVLIPTIQPNAPSV</sequence>
<gene>
    <name evidence="1" type="ORF">Mlute_01372</name>
</gene>
<name>A0A399EU23_9DEIN</name>
<comment type="caution">
    <text evidence="1">The sequence shown here is derived from an EMBL/GenBank/DDBJ whole genome shotgun (WGS) entry which is preliminary data.</text>
</comment>
<proteinExistence type="predicted"/>
<dbReference type="AlphaFoldDB" id="A0A399EU23"/>
<dbReference type="EMBL" id="QWKZ01000036">
    <property type="protein sequence ID" value="RIH86112.1"/>
    <property type="molecule type" value="Genomic_DNA"/>
</dbReference>
<keyword evidence="2" id="KW-1185">Reference proteome</keyword>